<dbReference type="PANTHER" id="PTHR30349">
    <property type="entry name" value="PHAGE INTEGRASE-RELATED"/>
    <property type="match status" value="1"/>
</dbReference>
<dbReference type="InterPro" id="IPR011010">
    <property type="entry name" value="DNA_brk_join_enz"/>
</dbReference>
<evidence type="ECO:0000313" key="5">
    <source>
        <dbReference type="EMBL" id="KAB0678082.1"/>
    </source>
</evidence>
<dbReference type="SUPFAM" id="SSF56349">
    <property type="entry name" value="DNA breaking-rejoining enzymes"/>
    <property type="match status" value="1"/>
</dbReference>
<evidence type="ECO:0000313" key="6">
    <source>
        <dbReference type="Proteomes" id="UP000432089"/>
    </source>
</evidence>
<keyword evidence="6" id="KW-1185">Reference proteome</keyword>
<feature type="domain" description="Tyr recombinase" evidence="4">
    <location>
        <begin position="225"/>
        <end position="423"/>
    </location>
</feature>
<dbReference type="InterPro" id="IPR050090">
    <property type="entry name" value="Tyrosine_recombinase_XerCD"/>
</dbReference>
<dbReference type="InterPro" id="IPR013762">
    <property type="entry name" value="Integrase-like_cat_sf"/>
</dbReference>
<evidence type="ECO:0000256" key="2">
    <source>
        <dbReference type="ARBA" id="ARBA00023125"/>
    </source>
</evidence>
<dbReference type="EMBL" id="VZDO01000014">
    <property type="protein sequence ID" value="KAB0678082.1"/>
    <property type="molecule type" value="Genomic_DNA"/>
</dbReference>
<comment type="caution">
    <text evidence="5">The sequence shown here is derived from an EMBL/GenBank/DDBJ whole genome shotgun (WGS) entry which is preliminary data.</text>
</comment>
<evidence type="ECO:0000259" key="4">
    <source>
        <dbReference type="PROSITE" id="PS51898"/>
    </source>
</evidence>
<gene>
    <name evidence="5" type="ORF">F6X38_16795</name>
</gene>
<dbReference type="Gene3D" id="1.10.443.10">
    <property type="entry name" value="Intergrase catalytic core"/>
    <property type="match status" value="1"/>
</dbReference>
<reference evidence="5 6" key="1">
    <citation type="submission" date="2019-09" db="EMBL/GenBank/DDBJ databases">
        <title>YIM 132180 draft genome.</title>
        <authorList>
            <person name="Zhang K."/>
        </authorList>
    </citation>
    <scope>NUCLEOTIDE SEQUENCE [LARGE SCALE GENOMIC DNA]</scope>
    <source>
        <strain evidence="5 6">YIM 132180</strain>
    </source>
</reference>
<organism evidence="5 6">
    <name type="scientific">Plantimonas leprariae</name>
    <dbReference type="NCBI Taxonomy" id="2615207"/>
    <lineage>
        <taxon>Bacteria</taxon>
        <taxon>Pseudomonadati</taxon>
        <taxon>Pseudomonadota</taxon>
        <taxon>Alphaproteobacteria</taxon>
        <taxon>Hyphomicrobiales</taxon>
        <taxon>Aurantimonadaceae</taxon>
        <taxon>Plantimonas</taxon>
    </lineage>
</organism>
<name>A0A7V7TVR7_9HYPH</name>
<dbReference type="InterPro" id="IPR002104">
    <property type="entry name" value="Integrase_catalytic"/>
</dbReference>
<dbReference type="GO" id="GO:0006310">
    <property type="term" value="P:DNA recombination"/>
    <property type="evidence" value="ECO:0007669"/>
    <property type="project" value="UniProtKB-KW"/>
</dbReference>
<accession>A0A7V7TVR7</accession>
<protein>
    <submittedName>
        <fullName evidence="5">Tyrosine-type recombinase/integrase</fullName>
    </submittedName>
</protein>
<proteinExistence type="predicted"/>
<dbReference type="PANTHER" id="PTHR30349:SF88">
    <property type="entry name" value="BLL1584 PROTEIN"/>
    <property type="match status" value="1"/>
</dbReference>
<dbReference type="AlphaFoldDB" id="A0A7V7TVR7"/>
<dbReference type="Gene3D" id="1.10.150.130">
    <property type="match status" value="1"/>
</dbReference>
<dbReference type="GO" id="GO:0003677">
    <property type="term" value="F:DNA binding"/>
    <property type="evidence" value="ECO:0007669"/>
    <property type="project" value="UniProtKB-KW"/>
</dbReference>
<dbReference type="GO" id="GO:0015074">
    <property type="term" value="P:DNA integration"/>
    <property type="evidence" value="ECO:0007669"/>
    <property type="project" value="UniProtKB-KW"/>
</dbReference>
<evidence type="ECO:0000256" key="3">
    <source>
        <dbReference type="ARBA" id="ARBA00023172"/>
    </source>
</evidence>
<keyword evidence="3" id="KW-0233">DNA recombination</keyword>
<keyword evidence="2" id="KW-0238">DNA-binding</keyword>
<dbReference type="Pfam" id="PF00589">
    <property type="entry name" value="Phage_integrase"/>
    <property type="match status" value="1"/>
</dbReference>
<evidence type="ECO:0000256" key="1">
    <source>
        <dbReference type="ARBA" id="ARBA00022908"/>
    </source>
</evidence>
<dbReference type="PROSITE" id="PS51898">
    <property type="entry name" value="TYR_RECOMBINASE"/>
    <property type="match status" value="1"/>
</dbReference>
<dbReference type="InterPro" id="IPR010998">
    <property type="entry name" value="Integrase_recombinase_N"/>
</dbReference>
<dbReference type="RefSeq" id="WP_150971619.1">
    <property type="nucleotide sequence ID" value="NZ_VZDO01000014.1"/>
</dbReference>
<keyword evidence="1" id="KW-0229">DNA integration</keyword>
<dbReference type="Proteomes" id="UP000432089">
    <property type="component" value="Unassembled WGS sequence"/>
</dbReference>
<sequence length="424" mass="45878">MPNAEIDTPSKRARLAVRRNPYWRGVSGGRGGVSLGYRKPASGAGAWIGKVVVDGKRAEEKLGPADDDGSASGALAYRAAVAAALEWSRRQYEALAAAETGMANVPTVRSAIDAYVKERVRKSAKDGADAERRLKRHVLSDAAIADLPLKKLRASSIEGWRDRLPIGETADDGRRPIAASTVNRLLNDLRAALNAAAEKYRRELPPHLVGEIKVGTRALPSSANARKQFLTADDVRALIDAAFAVDEEGDLGRLVLVLAATGARYSQVAEIRVGDVQVANGRIMVPRSRKGRKTGPLGRIAVPISTDTMTRLRPAFEGRPADGVLLNHWGWRQTAPLKWERDGRRAWADSEMIRPWAKVKLAAGVAADVVPYALRHTSILRGLQAGLPVRLVASLHDTSVAMIEAHYSAFIVDASEELARRAML</sequence>